<reference evidence="9" key="2">
    <citation type="journal article" date="2019" name="Int. J. Syst. Evol. Microbiol.">
        <title>Gordonibacter faecihominis is a later heterotypic synonym of Gordonibacter urolithinfaciens.</title>
        <authorList>
            <person name="Danylec N."/>
            <person name="Stoll D.A."/>
            <person name="Huch M."/>
        </authorList>
    </citation>
    <scope>NUCLEOTIDE SEQUENCE</scope>
    <source>
        <strain evidence="9">DSM 27213</strain>
    </source>
</reference>
<reference evidence="9" key="3">
    <citation type="journal article" date="2019" name="Microbiol. Resour. Announc.">
        <title>Draft Genome Sequences of Type Strains of Gordonibacter faecihominis, Paraeggerthella hongkongensis, Parvibacter caecicola,Slackia equolifaciens, Slackia faecicanis, and Slackia isoflavoniconvertens.</title>
        <authorList>
            <person name="Danylec N."/>
            <person name="Stoll D.A."/>
            <person name="Dotsch A."/>
            <person name="Huch M."/>
        </authorList>
    </citation>
    <scope>NUCLEOTIDE SEQUENCE</scope>
    <source>
        <strain evidence="9">DSM 27213</strain>
    </source>
</reference>
<dbReference type="PANTHER" id="PTHR12934">
    <property type="entry name" value="50S RIBOSOMAL PROTEIN L15"/>
    <property type="match status" value="1"/>
</dbReference>
<reference evidence="8 11" key="4">
    <citation type="journal article" date="2019" name="Nat. Med.">
        <title>A library of human gut bacterial isolates paired with longitudinal multiomics data enables mechanistic microbiome research.</title>
        <authorList>
            <person name="Poyet M."/>
            <person name="Groussin M."/>
            <person name="Gibbons S.M."/>
            <person name="Avila-Pacheco J."/>
            <person name="Jiang X."/>
            <person name="Kearney S.M."/>
            <person name="Perrotta A.R."/>
            <person name="Berdy B."/>
            <person name="Zhao S."/>
            <person name="Lieberman T.D."/>
            <person name="Swanson P.K."/>
            <person name="Smith M."/>
            <person name="Roesemann S."/>
            <person name="Alexander J.E."/>
            <person name="Rich S.A."/>
            <person name="Livny J."/>
            <person name="Vlamakis H."/>
            <person name="Clish C."/>
            <person name="Bullock K."/>
            <person name="Deik A."/>
            <person name="Scott J."/>
            <person name="Pierce K.A."/>
            <person name="Xavier R.J."/>
            <person name="Alm E.J."/>
        </authorList>
    </citation>
    <scope>NUCLEOTIDE SEQUENCE [LARGE SCALE GENOMIC DNA]</scope>
    <source>
        <strain evidence="8 11">BIOML-A1</strain>
    </source>
</reference>
<feature type="compositionally biased region" description="Gly residues" evidence="6">
    <location>
        <begin position="23"/>
        <end position="35"/>
    </location>
</feature>
<reference evidence="10" key="1">
    <citation type="submission" date="2018-05" db="EMBL/GenBank/DDBJ databases">
        <title>Genome Sequencing of selected type strains of the family Eggerthellaceae.</title>
        <authorList>
            <person name="Danylec N."/>
            <person name="Stoll D.A."/>
            <person name="Doetsch A."/>
            <person name="Huch M."/>
        </authorList>
    </citation>
    <scope>NUCLEOTIDE SEQUENCE [LARGE SCALE GENOMIC DNA]</scope>
    <source>
        <strain evidence="10">DSM 27213</strain>
    </source>
</reference>
<accession>A0A1Y4FP03</accession>
<keyword evidence="4" id="KW-0699">rRNA-binding</keyword>
<dbReference type="GeneID" id="97353473"/>
<evidence type="ECO:0000313" key="11">
    <source>
        <dbReference type="Proteomes" id="UP000462865"/>
    </source>
</evidence>
<dbReference type="EMBL" id="QIBW01000008">
    <property type="protein sequence ID" value="ROT89727.1"/>
    <property type="molecule type" value="Genomic_DNA"/>
</dbReference>
<dbReference type="EMBL" id="WKZA01000016">
    <property type="protein sequence ID" value="MSA94505.1"/>
    <property type="molecule type" value="Genomic_DNA"/>
</dbReference>
<comment type="function">
    <text evidence="4">Binds to the 23S rRNA.</text>
</comment>
<proteinExistence type="inferred from homology"/>
<dbReference type="RefSeq" id="WP_087192275.1">
    <property type="nucleotide sequence ID" value="NZ_BAABZN010000001.1"/>
</dbReference>
<dbReference type="GO" id="GO:0006412">
    <property type="term" value="P:translation"/>
    <property type="evidence" value="ECO:0007669"/>
    <property type="project" value="UniProtKB-UniRule"/>
</dbReference>
<dbReference type="InterPro" id="IPR021131">
    <property type="entry name" value="Ribosomal_uL15/eL18"/>
</dbReference>
<name>A0A1Y4FP03_9ACTN</name>
<evidence type="ECO:0000256" key="3">
    <source>
        <dbReference type="ARBA" id="ARBA00023274"/>
    </source>
</evidence>
<dbReference type="SUPFAM" id="SSF52080">
    <property type="entry name" value="Ribosomal proteins L15p and L18e"/>
    <property type="match status" value="1"/>
</dbReference>
<dbReference type="InterPro" id="IPR030878">
    <property type="entry name" value="Ribosomal_uL15"/>
</dbReference>
<organism evidence="9 10">
    <name type="scientific">Gordonibacter urolithinfaciens</name>
    <dbReference type="NCBI Taxonomy" id="1335613"/>
    <lineage>
        <taxon>Bacteria</taxon>
        <taxon>Bacillati</taxon>
        <taxon>Actinomycetota</taxon>
        <taxon>Coriobacteriia</taxon>
        <taxon>Eggerthellales</taxon>
        <taxon>Eggerthellaceae</taxon>
        <taxon>Gordonibacter</taxon>
    </lineage>
</organism>
<dbReference type="GO" id="GO:0022625">
    <property type="term" value="C:cytosolic large ribosomal subunit"/>
    <property type="evidence" value="ECO:0007669"/>
    <property type="project" value="TreeGrafter"/>
</dbReference>
<dbReference type="GO" id="GO:0019843">
    <property type="term" value="F:rRNA binding"/>
    <property type="evidence" value="ECO:0007669"/>
    <property type="project" value="UniProtKB-UniRule"/>
</dbReference>
<feature type="domain" description="Large ribosomal subunit protein uL15/eL18" evidence="7">
    <location>
        <begin position="77"/>
        <end position="146"/>
    </location>
</feature>
<dbReference type="Gene3D" id="3.100.10.10">
    <property type="match status" value="1"/>
</dbReference>
<dbReference type="PROSITE" id="PS00475">
    <property type="entry name" value="RIBOSOMAL_L15"/>
    <property type="match status" value="1"/>
</dbReference>
<keyword evidence="2 4" id="KW-0689">Ribosomal protein</keyword>
<dbReference type="InterPro" id="IPR001196">
    <property type="entry name" value="Ribosomal_uL15_CS"/>
</dbReference>
<dbReference type="Pfam" id="PF00828">
    <property type="entry name" value="Ribosomal_L27A"/>
    <property type="match status" value="1"/>
</dbReference>
<dbReference type="PANTHER" id="PTHR12934:SF11">
    <property type="entry name" value="LARGE RIBOSOMAL SUBUNIT PROTEIN UL15M"/>
    <property type="match status" value="1"/>
</dbReference>
<gene>
    <name evidence="4 8" type="primary">rplO</name>
    <name evidence="9" type="ORF">DMP12_08260</name>
    <name evidence="8" type="ORF">GKG38_05420</name>
</gene>
<keyword evidence="3 4" id="KW-0687">Ribonucleoprotein</keyword>
<evidence type="ECO:0000256" key="2">
    <source>
        <dbReference type="ARBA" id="ARBA00022980"/>
    </source>
</evidence>
<dbReference type="InterPro" id="IPR036227">
    <property type="entry name" value="Ribosomal_uL15/eL18_sf"/>
</dbReference>
<sequence length="149" mass="15488">MELKDLKPAEGATKNRKRVGRGPASGTGKTSGRGMNGQKSRAGGGKGVGFEGGQTPLARRLPKLPGFKNINHVEYLPVNVSRLDEKFEAGDVVDGESLKAKGIIKHADALVKVLGDGDLTKALTVKVDKVSASAKAKIEAAGGKVEEPC</sequence>
<evidence type="ECO:0000256" key="1">
    <source>
        <dbReference type="ARBA" id="ARBA00007320"/>
    </source>
</evidence>
<dbReference type="AlphaFoldDB" id="A0A1Y4FP03"/>
<dbReference type="InterPro" id="IPR005749">
    <property type="entry name" value="Ribosomal_uL15_bac-type"/>
</dbReference>
<dbReference type="HAMAP" id="MF_01341">
    <property type="entry name" value="Ribosomal_uL15"/>
    <property type="match status" value="1"/>
</dbReference>
<feature type="region of interest" description="Disordered" evidence="6">
    <location>
        <begin position="1"/>
        <end position="57"/>
    </location>
</feature>
<protein>
    <recommendedName>
        <fullName evidence="4">Large ribosomal subunit protein uL15</fullName>
    </recommendedName>
</protein>
<evidence type="ECO:0000313" key="8">
    <source>
        <dbReference type="EMBL" id="MSA94505.1"/>
    </source>
</evidence>
<comment type="subunit">
    <text evidence="4">Part of the 50S ribosomal subunit.</text>
</comment>
<evidence type="ECO:0000259" key="7">
    <source>
        <dbReference type="Pfam" id="PF00828"/>
    </source>
</evidence>
<dbReference type="Proteomes" id="UP000285258">
    <property type="component" value="Unassembled WGS sequence"/>
</dbReference>
<evidence type="ECO:0000313" key="10">
    <source>
        <dbReference type="Proteomes" id="UP000285258"/>
    </source>
</evidence>
<dbReference type="GO" id="GO:0003735">
    <property type="term" value="F:structural constituent of ribosome"/>
    <property type="evidence" value="ECO:0007669"/>
    <property type="project" value="InterPro"/>
</dbReference>
<evidence type="ECO:0000256" key="4">
    <source>
        <dbReference type="HAMAP-Rule" id="MF_01341"/>
    </source>
</evidence>
<dbReference type="Proteomes" id="UP000462865">
    <property type="component" value="Unassembled WGS sequence"/>
</dbReference>
<evidence type="ECO:0000256" key="6">
    <source>
        <dbReference type="SAM" id="MobiDB-lite"/>
    </source>
</evidence>
<feature type="compositionally biased region" description="Gly residues" evidence="6">
    <location>
        <begin position="42"/>
        <end position="52"/>
    </location>
</feature>
<keyword evidence="4" id="KW-0694">RNA-binding</keyword>
<evidence type="ECO:0000256" key="5">
    <source>
        <dbReference type="RuleBase" id="RU003888"/>
    </source>
</evidence>
<evidence type="ECO:0000313" key="9">
    <source>
        <dbReference type="EMBL" id="ROT89727.1"/>
    </source>
</evidence>
<comment type="similarity">
    <text evidence="1 4 5">Belongs to the universal ribosomal protein uL15 family.</text>
</comment>
<dbReference type="NCBIfam" id="TIGR01071">
    <property type="entry name" value="rplO_bact"/>
    <property type="match status" value="1"/>
</dbReference>
<comment type="caution">
    <text evidence="9">The sequence shown here is derived from an EMBL/GenBank/DDBJ whole genome shotgun (WGS) entry which is preliminary data.</text>
</comment>